<evidence type="ECO:0000313" key="1">
    <source>
        <dbReference type="EMBL" id="QHU31602.1"/>
    </source>
</evidence>
<accession>A0A6C0LQL2</accession>
<dbReference type="AlphaFoldDB" id="A0A6C0LQL2"/>
<dbReference type="EMBL" id="MN740531">
    <property type="protein sequence ID" value="QHU31602.1"/>
    <property type="molecule type" value="Genomic_DNA"/>
</dbReference>
<name>A0A6C0LQL2_9ZZZZ</name>
<protein>
    <submittedName>
        <fullName evidence="1">Uncharacterized protein</fullName>
    </submittedName>
</protein>
<sequence length="131" mass="15307">MDGKNEGLLAFANRLKEINIRYKKIKELITKEEYDGLYGDFSTLIEKQRSVILDEENETLLKKIEDKLSDIEKSNGISGGGRYHNNTTMTMKDIRELCKDNQIKLSRVVKDIRVVYKKKELLTKLKRKKVI</sequence>
<reference evidence="1" key="1">
    <citation type="journal article" date="2020" name="Nature">
        <title>Giant virus diversity and host interactions through global metagenomics.</title>
        <authorList>
            <person name="Schulz F."/>
            <person name="Roux S."/>
            <person name="Paez-Espino D."/>
            <person name="Jungbluth S."/>
            <person name="Walsh D.A."/>
            <person name="Denef V.J."/>
            <person name="McMahon K.D."/>
            <person name="Konstantinidis K.T."/>
            <person name="Eloe-Fadrosh E.A."/>
            <person name="Kyrpides N.C."/>
            <person name="Woyke T."/>
        </authorList>
    </citation>
    <scope>NUCLEOTIDE SEQUENCE</scope>
    <source>
        <strain evidence="1">GVMAG-M-3300027963-21</strain>
    </source>
</reference>
<organism evidence="1">
    <name type="scientific">viral metagenome</name>
    <dbReference type="NCBI Taxonomy" id="1070528"/>
    <lineage>
        <taxon>unclassified sequences</taxon>
        <taxon>metagenomes</taxon>
        <taxon>organismal metagenomes</taxon>
    </lineage>
</organism>
<proteinExistence type="predicted"/>